<dbReference type="SUPFAM" id="SSF51690">
    <property type="entry name" value="Nicotinate/Quinolinate PRTase C-terminal domain-like"/>
    <property type="match status" value="1"/>
</dbReference>
<feature type="binding site" evidence="13">
    <location>
        <begin position="238"/>
        <end position="240"/>
    </location>
    <ligand>
        <name>substrate</name>
    </ligand>
</feature>
<dbReference type="InterPro" id="IPR027277">
    <property type="entry name" value="NadC/ModD"/>
</dbReference>
<dbReference type="PANTHER" id="PTHR32179:SF3">
    <property type="entry name" value="NICOTINATE-NUCLEOTIDE PYROPHOSPHORYLASE [CARBOXYLATING]"/>
    <property type="match status" value="1"/>
</dbReference>
<dbReference type="InterPro" id="IPR037128">
    <property type="entry name" value="Quinolinate_PRibosylTase_N_sf"/>
</dbReference>
<comment type="subunit">
    <text evidence="4">Hexamer formed by 3 homodimers.</text>
</comment>
<name>A0A2T0BJ93_9CLOT</name>
<comment type="caution">
    <text evidence="16">The sequence shown here is derived from an EMBL/GenBank/DDBJ whole genome shotgun (WGS) entry which is preliminary data.</text>
</comment>
<feature type="binding site" evidence="13">
    <location>
        <position position="154"/>
    </location>
    <ligand>
        <name>substrate</name>
    </ligand>
</feature>
<evidence type="ECO:0000256" key="3">
    <source>
        <dbReference type="ARBA" id="ARBA00009400"/>
    </source>
</evidence>
<feature type="binding site" evidence="13">
    <location>
        <position position="194"/>
    </location>
    <ligand>
        <name>substrate</name>
    </ligand>
</feature>
<dbReference type="Pfam" id="PF02749">
    <property type="entry name" value="QRPTase_N"/>
    <property type="match status" value="1"/>
</dbReference>
<comment type="pathway">
    <text evidence="2">Cofactor biosynthesis; NAD(+) biosynthesis; nicotinate D-ribonucleotide from quinolinate: step 1/1.</text>
</comment>
<dbReference type="EC" id="2.4.2.19" evidence="5"/>
<dbReference type="GO" id="GO:0034213">
    <property type="term" value="P:quinolinate catabolic process"/>
    <property type="evidence" value="ECO:0007669"/>
    <property type="project" value="TreeGrafter"/>
</dbReference>
<dbReference type="Pfam" id="PF01729">
    <property type="entry name" value="QRPTase_C"/>
    <property type="match status" value="1"/>
</dbReference>
<keyword evidence="7 12" id="KW-0328">Glycosyltransferase</keyword>
<dbReference type="InterPro" id="IPR013785">
    <property type="entry name" value="Aldolase_TIM"/>
</dbReference>
<dbReference type="GO" id="GO:0005737">
    <property type="term" value="C:cytoplasm"/>
    <property type="evidence" value="ECO:0007669"/>
    <property type="project" value="TreeGrafter"/>
</dbReference>
<feature type="domain" description="Quinolinate phosphoribosyl transferase N-terminal" evidence="15">
    <location>
        <begin position="23"/>
        <end position="107"/>
    </location>
</feature>
<accession>A0A2T0BJ93</accession>
<feature type="binding site" evidence="13">
    <location>
        <position position="164"/>
    </location>
    <ligand>
        <name>substrate</name>
    </ligand>
</feature>
<comment type="function">
    <text evidence="1">Involved in the catabolism of quinolinic acid (QA).</text>
</comment>
<dbReference type="InterPro" id="IPR004393">
    <property type="entry name" value="NadC"/>
</dbReference>
<reference evidence="16 17" key="1">
    <citation type="submission" date="2018-03" db="EMBL/GenBank/DDBJ databases">
        <title>Genome sequence of Clostridium vincentii DSM 10228.</title>
        <authorList>
            <person name="Poehlein A."/>
            <person name="Daniel R."/>
        </authorList>
    </citation>
    <scope>NUCLEOTIDE SEQUENCE [LARGE SCALE GENOMIC DNA]</scope>
    <source>
        <strain evidence="16 17">DSM 10228</strain>
    </source>
</reference>
<dbReference type="OrthoDB" id="9782546at2"/>
<dbReference type="FunFam" id="3.90.1170.20:FF:000001">
    <property type="entry name" value="Nicotinate-nucleotide diphosphorylase (Carboxylating)"/>
    <property type="match status" value="1"/>
</dbReference>
<dbReference type="RefSeq" id="WP_106058565.1">
    <property type="nucleotide sequence ID" value="NZ_PVXQ01000004.1"/>
</dbReference>
<evidence type="ECO:0000256" key="13">
    <source>
        <dbReference type="PIRSR" id="PIRSR006250-1"/>
    </source>
</evidence>
<feature type="binding site" evidence="13">
    <location>
        <position position="215"/>
    </location>
    <ligand>
        <name>substrate</name>
    </ligand>
</feature>
<keyword evidence="8 12" id="KW-0808">Transferase</keyword>
<dbReference type="Gene3D" id="3.90.1170.20">
    <property type="entry name" value="Quinolinate phosphoribosyl transferase, N-terminal domain"/>
    <property type="match status" value="1"/>
</dbReference>
<sequence length="279" mass="30451">MLNYLIVDDLIRRALQEDMPFGDITTNATVDETCIGTVSVYVKDDGIICGVNVFKRVFEILGNVEASFTVLDGNPVENGDKIGEVSGNARNILMGERIALNLMQRMSGIATTTNRYAKEIEGLNCNVVDTRKTTPLFRHLDKYSVLCGGGANHRLSLSDSVLIKDNHIDAAGGIKKAVALAKKNSSFTTKIEVETETKEDVLNAIEAKADIIMLDNMSTAMTKEMVELINGRALIECSGNITLETIREYGKTGVDYISVGALTHSFNVLDISLKNLIIK</sequence>
<feature type="binding site" evidence="13">
    <location>
        <position position="97"/>
    </location>
    <ligand>
        <name>substrate</name>
    </ligand>
</feature>
<evidence type="ECO:0000256" key="1">
    <source>
        <dbReference type="ARBA" id="ARBA00003237"/>
    </source>
</evidence>
<evidence type="ECO:0000256" key="9">
    <source>
        <dbReference type="ARBA" id="ARBA00033102"/>
    </source>
</evidence>
<dbReference type="Gene3D" id="3.20.20.70">
    <property type="entry name" value="Aldolase class I"/>
    <property type="match status" value="1"/>
</dbReference>
<evidence type="ECO:0000256" key="11">
    <source>
        <dbReference type="ARBA" id="ARBA00069173"/>
    </source>
</evidence>
<feature type="binding site" evidence="13">
    <location>
        <begin position="259"/>
        <end position="261"/>
    </location>
    <ligand>
        <name>substrate</name>
    </ligand>
</feature>
<evidence type="ECO:0000256" key="12">
    <source>
        <dbReference type="PIRNR" id="PIRNR006250"/>
    </source>
</evidence>
<dbReference type="PIRSF" id="PIRSF006250">
    <property type="entry name" value="NadC_ModD"/>
    <property type="match status" value="1"/>
</dbReference>
<dbReference type="GO" id="GO:0009435">
    <property type="term" value="P:NAD+ biosynthetic process"/>
    <property type="evidence" value="ECO:0007669"/>
    <property type="project" value="UniProtKB-UniPathway"/>
</dbReference>
<dbReference type="FunFam" id="3.20.20.70:FF:000030">
    <property type="entry name" value="Nicotinate-nucleotide pyrophosphorylase, carboxylating"/>
    <property type="match status" value="1"/>
</dbReference>
<dbReference type="SUPFAM" id="SSF54675">
    <property type="entry name" value="Nicotinate/Quinolinate PRTase N-terminal domain-like"/>
    <property type="match status" value="1"/>
</dbReference>
<evidence type="ECO:0000313" key="17">
    <source>
        <dbReference type="Proteomes" id="UP000239471"/>
    </source>
</evidence>
<gene>
    <name evidence="16" type="primary">nadC</name>
    <name evidence="16" type="ORF">CLVI_05260</name>
</gene>
<dbReference type="UniPathway" id="UPA00253">
    <property type="reaction ID" value="UER00331"/>
</dbReference>
<evidence type="ECO:0000313" key="16">
    <source>
        <dbReference type="EMBL" id="PRR83872.1"/>
    </source>
</evidence>
<proteinExistence type="inferred from homology"/>
<comment type="catalytic activity">
    <reaction evidence="10">
        <text>nicotinate beta-D-ribonucleotide + CO2 + diphosphate = quinolinate + 5-phospho-alpha-D-ribose 1-diphosphate + 2 H(+)</text>
        <dbReference type="Rhea" id="RHEA:12733"/>
        <dbReference type="ChEBI" id="CHEBI:15378"/>
        <dbReference type="ChEBI" id="CHEBI:16526"/>
        <dbReference type="ChEBI" id="CHEBI:29959"/>
        <dbReference type="ChEBI" id="CHEBI:33019"/>
        <dbReference type="ChEBI" id="CHEBI:57502"/>
        <dbReference type="ChEBI" id="CHEBI:58017"/>
        <dbReference type="EC" id="2.4.2.19"/>
    </reaction>
</comment>
<evidence type="ECO:0000256" key="10">
    <source>
        <dbReference type="ARBA" id="ARBA00047445"/>
    </source>
</evidence>
<organism evidence="16 17">
    <name type="scientific">Clostridium vincentii</name>
    <dbReference type="NCBI Taxonomy" id="52704"/>
    <lineage>
        <taxon>Bacteria</taxon>
        <taxon>Bacillati</taxon>
        <taxon>Bacillota</taxon>
        <taxon>Clostridia</taxon>
        <taxon>Eubacteriales</taxon>
        <taxon>Clostridiaceae</taxon>
        <taxon>Clostridium</taxon>
    </lineage>
</organism>
<dbReference type="AlphaFoldDB" id="A0A2T0BJ93"/>
<keyword evidence="6" id="KW-0662">Pyridine nucleotide biosynthesis</keyword>
<dbReference type="PANTHER" id="PTHR32179">
    <property type="entry name" value="NICOTINATE-NUCLEOTIDE PYROPHOSPHORYLASE [CARBOXYLATING]"/>
    <property type="match status" value="1"/>
</dbReference>
<evidence type="ECO:0000256" key="4">
    <source>
        <dbReference type="ARBA" id="ARBA00011218"/>
    </source>
</evidence>
<evidence type="ECO:0000259" key="15">
    <source>
        <dbReference type="Pfam" id="PF02749"/>
    </source>
</evidence>
<evidence type="ECO:0000256" key="7">
    <source>
        <dbReference type="ARBA" id="ARBA00022676"/>
    </source>
</evidence>
<dbReference type="Proteomes" id="UP000239471">
    <property type="component" value="Unassembled WGS sequence"/>
</dbReference>
<dbReference type="InterPro" id="IPR002638">
    <property type="entry name" value="Quinolinate_PRibosylTrfase_C"/>
</dbReference>
<dbReference type="GO" id="GO:0004514">
    <property type="term" value="F:nicotinate-nucleotide diphosphorylase (carboxylating) activity"/>
    <property type="evidence" value="ECO:0007669"/>
    <property type="project" value="UniProtKB-EC"/>
</dbReference>
<dbReference type="CDD" id="cd01572">
    <property type="entry name" value="QPRTase"/>
    <property type="match status" value="1"/>
</dbReference>
<comment type="similarity">
    <text evidence="3 12">Belongs to the NadC/ModD family.</text>
</comment>
<dbReference type="NCBIfam" id="TIGR00078">
    <property type="entry name" value="nadC"/>
    <property type="match status" value="1"/>
</dbReference>
<evidence type="ECO:0000256" key="8">
    <source>
        <dbReference type="ARBA" id="ARBA00022679"/>
    </source>
</evidence>
<dbReference type="EMBL" id="PVXQ01000004">
    <property type="protein sequence ID" value="PRR83872.1"/>
    <property type="molecule type" value="Genomic_DNA"/>
</dbReference>
<evidence type="ECO:0000259" key="14">
    <source>
        <dbReference type="Pfam" id="PF01729"/>
    </source>
</evidence>
<evidence type="ECO:0000256" key="2">
    <source>
        <dbReference type="ARBA" id="ARBA00004893"/>
    </source>
</evidence>
<dbReference type="InterPro" id="IPR022412">
    <property type="entry name" value="Quinolinate_PRibosylTrfase_N"/>
</dbReference>
<evidence type="ECO:0000256" key="6">
    <source>
        <dbReference type="ARBA" id="ARBA00022642"/>
    </source>
</evidence>
<evidence type="ECO:0000256" key="5">
    <source>
        <dbReference type="ARBA" id="ARBA00011944"/>
    </source>
</evidence>
<keyword evidence="17" id="KW-1185">Reference proteome</keyword>
<protein>
    <recommendedName>
        <fullName evidence="11">Probable nicotinate-nucleotide pyrophosphorylase [carboxylating]</fullName>
        <ecNumber evidence="5">2.4.2.19</ecNumber>
    </recommendedName>
    <alternativeName>
        <fullName evidence="9">Quinolinate phosphoribosyltransferase [decarboxylating]</fullName>
    </alternativeName>
</protein>
<feature type="domain" description="Quinolinate phosphoribosyl transferase C-terminal" evidence="14">
    <location>
        <begin position="109"/>
        <end position="274"/>
    </location>
</feature>
<dbReference type="InterPro" id="IPR036068">
    <property type="entry name" value="Nicotinate_pribotase-like_C"/>
</dbReference>
<feature type="binding site" evidence="13">
    <location>
        <begin position="130"/>
        <end position="132"/>
    </location>
    <ligand>
        <name>substrate</name>
    </ligand>
</feature>